<evidence type="ECO:0000313" key="2">
    <source>
        <dbReference type="EMBL" id="OGY24106.1"/>
    </source>
</evidence>
<feature type="transmembrane region" description="Helical" evidence="1">
    <location>
        <begin position="92"/>
        <end position="115"/>
    </location>
</feature>
<keyword evidence="1" id="KW-1133">Transmembrane helix</keyword>
<keyword evidence="1" id="KW-0812">Transmembrane</keyword>
<dbReference type="STRING" id="1802593.A2172_01005"/>
<evidence type="ECO:0008006" key="4">
    <source>
        <dbReference type="Google" id="ProtNLM"/>
    </source>
</evidence>
<dbReference type="Proteomes" id="UP000176631">
    <property type="component" value="Unassembled WGS sequence"/>
</dbReference>
<reference evidence="2 3" key="1">
    <citation type="journal article" date="2016" name="Nat. Commun.">
        <title>Thousands of microbial genomes shed light on interconnected biogeochemical processes in an aquifer system.</title>
        <authorList>
            <person name="Anantharaman K."/>
            <person name="Brown C.T."/>
            <person name="Hug L.A."/>
            <person name="Sharon I."/>
            <person name="Castelle C.J."/>
            <person name="Probst A.J."/>
            <person name="Thomas B.C."/>
            <person name="Singh A."/>
            <person name="Wilkins M.J."/>
            <person name="Karaoz U."/>
            <person name="Brodie E.L."/>
            <person name="Williams K.H."/>
            <person name="Hubbard S.S."/>
            <person name="Banfield J.F."/>
        </authorList>
    </citation>
    <scope>NUCLEOTIDE SEQUENCE [LARGE SCALE GENOMIC DNA]</scope>
</reference>
<protein>
    <recommendedName>
        <fullName evidence="4">DUF1648 domain-containing protein</fullName>
    </recommendedName>
</protein>
<keyword evidence="1" id="KW-0472">Membrane</keyword>
<dbReference type="AlphaFoldDB" id="A0A1G1W8V2"/>
<name>A0A1G1W8V2_9BACT</name>
<sequence length="116" mass="13381">MKAALRNSVKSGSFISLVFSLLFLFLSVLLISQYYNKLPLAIPLWFTRHWGEARLTSPVFIWLLPIINISIIIINFLMISYFRSREKILSSILVWVSPIISGILFYTLFKIILVAT</sequence>
<comment type="caution">
    <text evidence="2">The sequence shown here is derived from an EMBL/GenBank/DDBJ whole genome shotgun (WGS) entry which is preliminary data.</text>
</comment>
<feature type="transmembrane region" description="Helical" evidence="1">
    <location>
        <begin position="55"/>
        <end position="80"/>
    </location>
</feature>
<proteinExistence type="predicted"/>
<organism evidence="2 3">
    <name type="scientific">Candidatus Woykebacteria bacterium RBG_13_40_15</name>
    <dbReference type="NCBI Taxonomy" id="1802593"/>
    <lineage>
        <taxon>Bacteria</taxon>
        <taxon>Candidatus Woykeibacteriota</taxon>
    </lineage>
</organism>
<evidence type="ECO:0000313" key="3">
    <source>
        <dbReference type="Proteomes" id="UP000176631"/>
    </source>
</evidence>
<dbReference type="EMBL" id="MHCP01000015">
    <property type="protein sequence ID" value="OGY24106.1"/>
    <property type="molecule type" value="Genomic_DNA"/>
</dbReference>
<gene>
    <name evidence="2" type="ORF">A2172_01005</name>
</gene>
<feature type="transmembrane region" description="Helical" evidence="1">
    <location>
        <begin position="12"/>
        <end position="35"/>
    </location>
</feature>
<accession>A0A1G1W8V2</accession>
<evidence type="ECO:0000256" key="1">
    <source>
        <dbReference type="SAM" id="Phobius"/>
    </source>
</evidence>